<proteinExistence type="inferred from homology"/>
<dbReference type="InterPro" id="IPR006275">
    <property type="entry name" value="CPSase_lsu"/>
</dbReference>
<dbReference type="InterPro" id="IPR005480">
    <property type="entry name" value="CPSase_lsu_oligo"/>
</dbReference>
<dbReference type="GO" id="GO:0046872">
    <property type="term" value="F:metal ion binding"/>
    <property type="evidence" value="ECO:0007669"/>
    <property type="project" value="UniProtKB-KW"/>
</dbReference>
<evidence type="ECO:0000256" key="16">
    <source>
        <dbReference type="ARBA" id="ARBA00048816"/>
    </source>
</evidence>
<comment type="catalytic activity">
    <reaction evidence="16 19">
        <text>hydrogencarbonate + L-glutamine + 2 ATP + H2O = carbamoyl phosphate + L-glutamate + 2 ADP + phosphate + 2 H(+)</text>
        <dbReference type="Rhea" id="RHEA:18633"/>
        <dbReference type="ChEBI" id="CHEBI:15377"/>
        <dbReference type="ChEBI" id="CHEBI:15378"/>
        <dbReference type="ChEBI" id="CHEBI:17544"/>
        <dbReference type="ChEBI" id="CHEBI:29985"/>
        <dbReference type="ChEBI" id="CHEBI:30616"/>
        <dbReference type="ChEBI" id="CHEBI:43474"/>
        <dbReference type="ChEBI" id="CHEBI:58228"/>
        <dbReference type="ChEBI" id="CHEBI:58359"/>
        <dbReference type="ChEBI" id="CHEBI:456216"/>
        <dbReference type="EC" id="6.3.5.5"/>
    </reaction>
</comment>
<evidence type="ECO:0000256" key="13">
    <source>
        <dbReference type="ARBA" id="ARBA00022975"/>
    </source>
</evidence>
<evidence type="ECO:0000256" key="6">
    <source>
        <dbReference type="ARBA" id="ARBA00022598"/>
    </source>
</evidence>
<dbReference type="Pfam" id="PF02787">
    <property type="entry name" value="CPSase_L_D3"/>
    <property type="match status" value="1"/>
</dbReference>
<evidence type="ECO:0000256" key="2">
    <source>
        <dbReference type="ARBA" id="ARBA00004812"/>
    </source>
</evidence>
<dbReference type="PROSITE" id="PS51855">
    <property type="entry name" value="MGS"/>
    <property type="match status" value="1"/>
</dbReference>
<feature type="binding site" evidence="19">
    <location>
        <position position="787"/>
    </location>
    <ligand>
        <name>ATP</name>
        <dbReference type="ChEBI" id="CHEBI:30616"/>
        <label>2</label>
    </ligand>
</feature>
<dbReference type="FunFam" id="1.10.1030.10:FF:000002">
    <property type="entry name" value="Carbamoyl-phosphate synthase large chain"/>
    <property type="match status" value="1"/>
</dbReference>
<dbReference type="GO" id="GO:0005524">
    <property type="term" value="F:ATP binding"/>
    <property type="evidence" value="ECO:0007669"/>
    <property type="project" value="UniProtKB-UniRule"/>
</dbReference>
<feature type="binding site" evidence="19">
    <location>
        <position position="872"/>
    </location>
    <ligand>
        <name>Mn(2+)</name>
        <dbReference type="ChEBI" id="CHEBI:29035"/>
        <label>3</label>
    </ligand>
</feature>
<feature type="binding site" evidence="19">
    <location>
        <position position="176"/>
    </location>
    <ligand>
        <name>ATP</name>
        <dbReference type="ChEBI" id="CHEBI:30616"/>
        <label>1</label>
    </ligand>
</feature>
<feature type="binding site" evidence="19">
    <location>
        <position position="792"/>
    </location>
    <ligand>
        <name>ATP</name>
        <dbReference type="ChEBI" id="CHEBI:30616"/>
        <label>2</label>
    </ligand>
</feature>
<dbReference type="InterPro" id="IPR005483">
    <property type="entry name" value="CPSase_dom"/>
</dbReference>
<evidence type="ECO:0000256" key="14">
    <source>
        <dbReference type="ARBA" id="ARBA00023211"/>
    </source>
</evidence>
<comment type="caution">
    <text evidence="19">Lacks conserved residue(s) required for the propagation of feature annotation.</text>
</comment>
<dbReference type="PROSITE" id="PS51257">
    <property type="entry name" value="PROKAR_LIPOPROTEIN"/>
    <property type="match status" value="1"/>
</dbReference>
<dbReference type="InterPro" id="IPR005479">
    <property type="entry name" value="CPAse_ATP-bd"/>
</dbReference>
<feature type="binding site" evidence="19">
    <location>
        <position position="817"/>
    </location>
    <ligand>
        <name>ATP</name>
        <dbReference type="ChEBI" id="CHEBI:30616"/>
        <label>2</label>
    </ligand>
</feature>
<dbReference type="FunFam" id="3.40.50.20:FF:000003">
    <property type="entry name" value="Carbamoyl-phosphate synthase large chain"/>
    <property type="match status" value="1"/>
</dbReference>
<dbReference type="NCBIfam" id="TIGR01369">
    <property type="entry name" value="CPSaseII_lrg"/>
    <property type="match status" value="1"/>
</dbReference>
<dbReference type="Gene3D" id="3.40.50.1380">
    <property type="entry name" value="Methylglyoxal synthase-like domain"/>
    <property type="match status" value="1"/>
</dbReference>
<dbReference type="FunFam" id="3.30.470.20:FF:000013">
    <property type="entry name" value="Carbamoyl-phosphate synthase large chain"/>
    <property type="match status" value="1"/>
</dbReference>
<evidence type="ECO:0000256" key="12">
    <source>
        <dbReference type="ARBA" id="ARBA00022842"/>
    </source>
</evidence>
<feature type="binding site" evidence="19">
    <location>
        <position position="242"/>
    </location>
    <ligand>
        <name>ATP</name>
        <dbReference type="ChEBI" id="CHEBI:30616"/>
        <label>1</label>
    </ligand>
</feature>
<evidence type="ECO:0000313" key="22">
    <source>
        <dbReference type="EMBL" id="MBD3845679.1"/>
    </source>
</evidence>
<feature type="domain" description="ATP-grasp" evidence="20">
    <location>
        <begin position="689"/>
        <end position="901"/>
    </location>
</feature>
<feature type="binding site" evidence="19">
    <location>
        <position position="872"/>
    </location>
    <ligand>
        <name>Mg(2+)</name>
        <dbReference type="ChEBI" id="CHEBI:18420"/>
        <label>3</label>
    </ligand>
</feature>
<evidence type="ECO:0000256" key="1">
    <source>
        <dbReference type="ARBA" id="ARBA00001936"/>
    </source>
</evidence>
<protein>
    <recommendedName>
        <fullName evidence="19">Carbamoyl phosphate synthase large chain</fullName>
        <ecNumber evidence="19">6.3.4.16</ecNumber>
        <ecNumber evidence="19">6.3.5.5</ecNumber>
    </recommendedName>
    <alternativeName>
        <fullName evidence="19">Carbamoyl phosphate synthetase ammonia chain</fullName>
    </alternativeName>
</protein>
<dbReference type="AlphaFoldDB" id="A0A927E7E0"/>
<dbReference type="EMBL" id="JACXWY010000004">
    <property type="protein sequence ID" value="MBD3845679.1"/>
    <property type="molecule type" value="Genomic_DNA"/>
</dbReference>
<evidence type="ECO:0000256" key="15">
    <source>
        <dbReference type="ARBA" id="ARBA00047359"/>
    </source>
</evidence>
<dbReference type="PROSITE" id="PS00867">
    <property type="entry name" value="CPSASE_2"/>
    <property type="match status" value="2"/>
</dbReference>
<feature type="binding site" evidence="19">
    <location>
        <position position="169"/>
    </location>
    <ligand>
        <name>ATP</name>
        <dbReference type="ChEBI" id="CHEBI:30616"/>
        <label>1</label>
    </ligand>
</feature>
<name>A0A927E7E0_9HYPH</name>
<feature type="region of interest" description="Carboxyphosphate synthetic domain" evidence="19">
    <location>
        <begin position="1"/>
        <end position="403"/>
    </location>
</feature>
<feature type="binding site" evidence="19">
    <location>
        <position position="785"/>
    </location>
    <ligand>
        <name>ATP</name>
        <dbReference type="ChEBI" id="CHEBI:30616"/>
        <label>2</label>
    </ligand>
</feature>
<feature type="binding site" evidence="19">
    <location>
        <position position="299"/>
    </location>
    <ligand>
        <name>Mg(2+)</name>
        <dbReference type="ChEBI" id="CHEBI:18420"/>
        <label>2</label>
    </ligand>
</feature>
<comment type="caution">
    <text evidence="22">The sequence shown here is derived from an EMBL/GenBank/DDBJ whole genome shotgun (WGS) entry which is preliminary data.</text>
</comment>
<dbReference type="FunFam" id="3.30.470.20:FF:000007">
    <property type="entry name" value="Carbamoyl-phosphate synthase large chain"/>
    <property type="match status" value="1"/>
</dbReference>
<keyword evidence="13 19" id="KW-0665">Pyrimidine biosynthesis</keyword>
<feature type="binding site" evidence="19">
    <location>
        <position position="819"/>
    </location>
    <ligand>
        <name>ATP</name>
        <dbReference type="ChEBI" id="CHEBI:30616"/>
        <label>2</label>
    </ligand>
</feature>
<keyword evidence="11 19" id="KW-0067">ATP-binding</keyword>
<feature type="binding site" evidence="19">
    <location>
        <position position="299"/>
    </location>
    <ligand>
        <name>ATP</name>
        <dbReference type="ChEBI" id="CHEBI:30616"/>
        <label>1</label>
    </ligand>
</feature>
<feature type="binding site" evidence="19">
    <location>
        <position position="872"/>
    </location>
    <ligand>
        <name>ATP</name>
        <dbReference type="ChEBI" id="CHEBI:30616"/>
        <label>2</label>
    </ligand>
</feature>
<feature type="region of interest" description="Allosteric domain" evidence="19">
    <location>
        <begin position="967"/>
        <end position="1105"/>
    </location>
</feature>
<dbReference type="HAMAP" id="MF_01210_B">
    <property type="entry name" value="CPSase_L_chain_B"/>
    <property type="match status" value="1"/>
</dbReference>
<dbReference type="SUPFAM" id="SSF52335">
    <property type="entry name" value="Methylglyoxal synthase-like"/>
    <property type="match status" value="1"/>
</dbReference>
<dbReference type="Pfam" id="PF02786">
    <property type="entry name" value="CPSase_L_D2"/>
    <property type="match status" value="2"/>
</dbReference>
<reference evidence="22" key="1">
    <citation type="submission" date="2020-09" db="EMBL/GenBank/DDBJ databases">
        <title>Bosea spartocytisi sp. nov. a root nodule endophyte of Spartocytisus supranubius in the high mountain ecosystem fo the Teide National Park (Canary Islands, Spain).</title>
        <authorList>
            <person name="Pulido-Suarez L."/>
            <person name="Peix A."/>
            <person name="Igual J.M."/>
            <person name="Socas-Perez N."/>
            <person name="Velazquez E."/>
            <person name="Flores-Felix J.D."/>
            <person name="Leon-Barrios M."/>
        </authorList>
    </citation>
    <scope>NUCLEOTIDE SEQUENCE</scope>
    <source>
        <strain evidence="22">SSUT16</strain>
    </source>
</reference>
<dbReference type="PROSITE" id="PS50975">
    <property type="entry name" value="ATP_GRASP"/>
    <property type="match status" value="2"/>
</dbReference>
<dbReference type="Gene3D" id="3.30.470.20">
    <property type="entry name" value="ATP-grasp fold, B domain"/>
    <property type="match status" value="2"/>
</dbReference>
<keyword evidence="23" id="KW-1185">Reference proteome</keyword>
<keyword evidence="9 19" id="KW-0677">Repeat</keyword>
<dbReference type="EC" id="6.3.4.16" evidence="19"/>
<feature type="binding site" evidence="19">
    <location>
        <position position="285"/>
    </location>
    <ligand>
        <name>Mg(2+)</name>
        <dbReference type="ChEBI" id="CHEBI:18420"/>
        <label>1</label>
    </ligand>
</feature>
<comment type="pathway">
    <text evidence="2 19">Pyrimidine metabolism; UMP biosynthesis via de novo pathway; (S)-dihydroorotate from bicarbonate: step 1/3.</text>
</comment>
<evidence type="ECO:0000256" key="4">
    <source>
        <dbReference type="ARBA" id="ARBA00009799"/>
    </source>
</evidence>
<comment type="pathway">
    <text evidence="3 19">Amino-acid biosynthesis; L-arginine biosynthesis; carbamoyl phosphate from bicarbonate: step 1/1.</text>
</comment>
<dbReference type="InterPro" id="IPR036914">
    <property type="entry name" value="MGS-like_dom_sf"/>
</dbReference>
<dbReference type="InterPro" id="IPR058047">
    <property type="entry name" value="CPSase_preATP-grasp"/>
</dbReference>
<feature type="binding site" evidence="19">
    <location>
        <position position="301"/>
    </location>
    <ligand>
        <name>Mn(2+)</name>
        <dbReference type="ChEBI" id="CHEBI:29035"/>
        <label>2</label>
    </ligand>
</feature>
<comment type="cofactor">
    <cofactor evidence="1">
        <name>Mn(2+)</name>
        <dbReference type="ChEBI" id="CHEBI:29035"/>
    </cofactor>
</comment>
<dbReference type="InterPro" id="IPR033937">
    <property type="entry name" value="MGS_CPS_CarB"/>
</dbReference>
<dbReference type="Gene3D" id="3.40.50.20">
    <property type="match status" value="2"/>
</dbReference>
<keyword evidence="14" id="KW-0464">Manganese</keyword>
<feature type="binding site" evidence="19">
    <location>
        <position position="208"/>
    </location>
    <ligand>
        <name>ATP</name>
        <dbReference type="ChEBI" id="CHEBI:30616"/>
        <label>1</label>
    </ligand>
</feature>
<feature type="binding site" evidence="19">
    <location>
        <position position="299"/>
    </location>
    <ligand>
        <name>Mn(2+)</name>
        <dbReference type="ChEBI" id="CHEBI:29035"/>
        <label>1</label>
    </ligand>
</feature>
<feature type="binding site" evidence="19">
    <location>
        <position position="285"/>
    </location>
    <ligand>
        <name>ATP</name>
        <dbReference type="ChEBI" id="CHEBI:30616"/>
        <label>1</label>
    </ligand>
</feature>
<keyword evidence="12" id="KW-0460">Magnesium</keyword>
<dbReference type="SMART" id="SM00851">
    <property type="entry name" value="MGS"/>
    <property type="match status" value="1"/>
</dbReference>
<comment type="domain">
    <text evidence="19">The large subunit is composed of 2 ATP-grasp domains that are involved in binding the 2 ATP molecules needed for carbamoyl phosphate synthesis. The N-terminal ATP-grasp domain (referred to as the carboxyphosphate synthetic component) catalyzes the ATP-dependent phosphorylation of hydrogencarbonate to carboxyphosphate and the subsequent nucleophilic attack by ammonia to form a carbamate intermediate. The C-terminal ATP-grasp domain (referred to as the carbamoyl phosphate synthetic component) then catalyzes the phosphorylation of carbamate with the second ATP to form the end product carbamoyl phosphate. The reactive and unstable enzyme intermediates are sequentially channeled from one active site to the next through the interior of the protein over a distance of at least 96 A.</text>
</comment>
<feature type="binding site" evidence="19">
    <location>
        <position position="860"/>
    </location>
    <ligand>
        <name>Mg(2+)</name>
        <dbReference type="ChEBI" id="CHEBI:18420"/>
        <label>3</label>
    </ligand>
</feature>
<evidence type="ECO:0000259" key="20">
    <source>
        <dbReference type="PROSITE" id="PS50975"/>
    </source>
</evidence>
<dbReference type="GO" id="GO:0006526">
    <property type="term" value="P:L-arginine biosynthetic process"/>
    <property type="evidence" value="ECO:0007669"/>
    <property type="project" value="UniProtKB-UniRule"/>
</dbReference>
<evidence type="ECO:0000256" key="17">
    <source>
        <dbReference type="ARBA" id="ARBA00057223"/>
    </source>
</evidence>
<feature type="binding site" evidence="19">
    <location>
        <position position="299"/>
    </location>
    <ligand>
        <name>Mn(2+)</name>
        <dbReference type="ChEBI" id="CHEBI:29035"/>
        <label>2</label>
    </ligand>
</feature>
<keyword evidence="5 19" id="KW-0055">Arginine biosynthesis</keyword>
<feature type="binding site" evidence="19">
    <location>
        <position position="874"/>
    </location>
    <ligand>
        <name>Mn(2+)</name>
        <dbReference type="ChEBI" id="CHEBI:29035"/>
        <label>4</label>
    </ligand>
</feature>
<feature type="binding site" evidence="19">
    <location>
        <position position="301"/>
    </location>
    <ligand>
        <name>Mg(2+)</name>
        <dbReference type="ChEBI" id="CHEBI:18420"/>
        <label>2</label>
    </ligand>
</feature>
<dbReference type="FunFam" id="3.40.50.20:FF:000001">
    <property type="entry name" value="Carbamoyl-phosphate synthase large chain"/>
    <property type="match status" value="1"/>
</dbReference>
<evidence type="ECO:0000256" key="3">
    <source>
        <dbReference type="ARBA" id="ARBA00005077"/>
    </source>
</evidence>
<comment type="subunit">
    <text evidence="18 19">Composed of two chains; the small (or glutamine) chain promotes the hydrolysis of glutamine to ammonia, which is used by the large (or ammonia) chain to synthesize carbamoyl phosphate. Tetramer of heterodimers (alpha,beta)4.</text>
</comment>
<dbReference type="GO" id="GO:0044205">
    <property type="term" value="P:'de novo' UMP biosynthetic process"/>
    <property type="evidence" value="ECO:0007669"/>
    <property type="project" value="UniProtKB-UniRule"/>
</dbReference>
<feature type="binding site" evidence="19">
    <location>
        <position position="874"/>
    </location>
    <ligand>
        <name>Mg(2+)</name>
        <dbReference type="ChEBI" id="CHEBI:18420"/>
        <label>4</label>
    </ligand>
</feature>
<gene>
    <name evidence="19 22" type="primary">carB</name>
    <name evidence="22" type="ORF">IED13_08215</name>
</gene>
<evidence type="ECO:0000313" key="23">
    <source>
        <dbReference type="Proteomes" id="UP000619295"/>
    </source>
</evidence>
<evidence type="ECO:0000256" key="19">
    <source>
        <dbReference type="HAMAP-Rule" id="MF_01210"/>
    </source>
</evidence>
<evidence type="ECO:0000256" key="7">
    <source>
        <dbReference type="ARBA" id="ARBA00022605"/>
    </source>
</evidence>
<dbReference type="PANTHER" id="PTHR11405">
    <property type="entry name" value="CARBAMOYLTRANSFERASE FAMILY MEMBER"/>
    <property type="match status" value="1"/>
</dbReference>
<comment type="catalytic activity">
    <reaction evidence="15 19">
        <text>hydrogencarbonate + NH4(+) + 2 ATP = carbamoyl phosphate + 2 ADP + phosphate + 2 H(+)</text>
        <dbReference type="Rhea" id="RHEA:18029"/>
        <dbReference type="ChEBI" id="CHEBI:15378"/>
        <dbReference type="ChEBI" id="CHEBI:17544"/>
        <dbReference type="ChEBI" id="CHEBI:28938"/>
        <dbReference type="ChEBI" id="CHEBI:30616"/>
        <dbReference type="ChEBI" id="CHEBI:43474"/>
        <dbReference type="ChEBI" id="CHEBI:58228"/>
        <dbReference type="ChEBI" id="CHEBI:456216"/>
        <dbReference type="EC" id="6.3.4.16"/>
    </reaction>
</comment>
<feature type="binding site" evidence="19">
    <location>
        <position position="175"/>
    </location>
    <ligand>
        <name>ATP</name>
        <dbReference type="ChEBI" id="CHEBI:30616"/>
        <label>1</label>
    </ligand>
</feature>
<feature type="binding site" evidence="19">
    <location>
        <position position="872"/>
    </location>
    <ligand>
        <name>Mn(2+)</name>
        <dbReference type="ChEBI" id="CHEBI:29035"/>
        <label>4</label>
    </ligand>
</feature>
<dbReference type="PANTHER" id="PTHR11405:SF53">
    <property type="entry name" value="CARBAMOYL-PHOSPHATE SYNTHASE [AMMONIA], MITOCHONDRIAL"/>
    <property type="match status" value="1"/>
</dbReference>
<evidence type="ECO:0000259" key="21">
    <source>
        <dbReference type="PROSITE" id="PS51855"/>
    </source>
</evidence>
<dbReference type="RefSeq" id="WP_038359064.1">
    <property type="nucleotide sequence ID" value="NZ_JACXWY010000004.1"/>
</dbReference>
<evidence type="ECO:0000256" key="9">
    <source>
        <dbReference type="ARBA" id="ARBA00022737"/>
    </source>
</evidence>
<evidence type="ECO:0000256" key="11">
    <source>
        <dbReference type="ARBA" id="ARBA00022840"/>
    </source>
</evidence>
<keyword evidence="7 19" id="KW-0028">Amino-acid biosynthesis</keyword>
<keyword evidence="6 19" id="KW-0436">Ligase</keyword>
<feature type="binding site" evidence="19">
    <location>
        <position position="818"/>
    </location>
    <ligand>
        <name>ATP</name>
        <dbReference type="ChEBI" id="CHEBI:30616"/>
        <label>2</label>
    </ligand>
</feature>
<evidence type="ECO:0000256" key="10">
    <source>
        <dbReference type="ARBA" id="ARBA00022741"/>
    </source>
</evidence>
<accession>A0A927E7E0</accession>
<dbReference type="SUPFAM" id="SSF56059">
    <property type="entry name" value="Glutathione synthetase ATP-binding domain-like"/>
    <property type="match status" value="2"/>
</dbReference>
<organism evidence="22 23">
    <name type="scientific">Bosea spartocytisi</name>
    <dbReference type="NCBI Taxonomy" id="2773451"/>
    <lineage>
        <taxon>Bacteria</taxon>
        <taxon>Pseudomonadati</taxon>
        <taxon>Pseudomonadota</taxon>
        <taxon>Alphaproteobacteria</taxon>
        <taxon>Hyphomicrobiales</taxon>
        <taxon>Boseaceae</taxon>
        <taxon>Bosea</taxon>
    </lineage>
</organism>
<dbReference type="InterPro" id="IPR011761">
    <property type="entry name" value="ATP-grasp"/>
</dbReference>
<feature type="binding site" evidence="19">
    <location>
        <position position="872"/>
    </location>
    <ligand>
        <name>Mg(2+)</name>
        <dbReference type="ChEBI" id="CHEBI:18420"/>
        <label>4</label>
    </ligand>
</feature>
<feature type="binding site" evidence="19">
    <location>
        <position position="215"/>
    </location>
    <ligand>
        <name>ATP</name>
        <dbReference type="ChEBI" id="CHEBI:30616"/>
        <label>1</label>
    </ligand>
</feature>
<feature type="domain" description="ATP-grasp" evidence="20">
    <location>
        <begin position="133"/>
        <end position="328"/>
    </location>
</feature>
<feature type="binding site" evidence="19">
    <location>
        <position position="725"/>
    </location>
    <ligand>
        <name>ATP</name>
        <dbReference type="ChEBI" id="CHEBI:30616"/>
        <label>2</label>
    </ligand>
</feature>
<feature type="binding site" evidence="19">
    <location>
        <position position="860"/>
    </location>
    <ligand>
        <name>ATP</name>
        <dbReference type="ChEBI" id="CHEBI:30616"/>
        <label>2</label>
    </ligand>
</feature>
<keyword evidence="8" id="KW-0479">Metal-binding</keyword>
<feature type="binding site" evidence="19">
    <location>
        <position position="243"/>
    </location>
    <ligand>
        <name>ATP</name>
        <dbReference type="ChEBI" id="CHEBI:30616"/>
        <label>1</label>
    </ligand>
</feature>
<feature type="binding site" evidence="19">
    <location>
        <position position="820"/>
    </location>
    <ligand>
        <name>ATP</name>
        <dbReference type="ChEBI" id="CHEBI:30616"/>
        <label>2</label>
    </ligand>
</feature>
<comment type="function">
    <text evidence="17 19">Large subunit of the glutamine-dependent carbamoyl phosphate synthetase (CPSase). CPSase catalyzes the formation of carbamoyl phosphate from the ammonia moiety of glutamine, carbonate, and phosphate donated by ATP, constituting the first step of 2 biosynthetic pathways, one leading to arginine and/or urea and the other to pyrimidine nucleotides. The large subunit (synthetase) binds the substrates ammonia (free or transferred from glutamine from the small subunit), hydrogencarbonate and ATP and carries out an ATP-coupled ligase reaction, activating hydrogencarbonate by forming carboxy phosphate which reacts with ammonia to form carbamoyl phosphate.</text>
</comment>
<dbReference type="NCBIfam" id="NF009455">
    <property type="entry name" value="PRK12815.1"/>
    <property type="match status" value="1"/>
</dbReference>
<feature type="binding site" evidence="19">
    <location>
        <position position="241"/>
    </location>
    <ligand>
        <name>ATP</name>
        <dbReference type="ChEBI" id="CHEBI:30616"/>
        <label>1</label>
    </ligand>
</feature>
<feature type="binding site" evidence="19">
    <location>
        <position position="860"/>
    </location>
    <ligand>
        <name>Mn(2+)</name>
        <dbReference type="ChEBI" id="CHEBI:29035"/>
        <label>3</label>
    </ligand>
</feature>
<dbReference type="CDD" id="cd01424">
    <property type="entry name" value="MGS_CPS_II"/>
    <property type="match status" value="1"/>
</dbReference>
<dbReference type="NCBIfam" id="NF003671">
    <property type="entry name" value="PRK05294.1"/>
    <property type="match status" value="1"/>
</dbReference>
<dbReference type="Pfam" id="PF02142">
    <property type="entry name" value="MGS"/>
    <property type="match status" value="1"/>
</dbReference>
<feature type="domain" description="MGS-like" evidence="21">
    <location>
        <begin position="967"/>
        <end position="1105"/>
    </location>
</feature>
<dbReference type="SUPFAM" id="SSF48108">
    <property type="entry name" value="Carbamoyl phosphate synthetase, large subunit connection domain"/>
    <property type="match status" value="1"/>
</dbReference>
<evidence type="ECO:0000256" key="18">
    <source>
        <dbReference type="ARBA" id="ARBA00062056"/>
    </source>
</evidence>
<dbReference type="Proteomes" id="UP000619295">
    <property type="component" value="Unassembled WGS sequence"/>
</dbReference>
<keyword evidence="10 19" id="KW-0547">Nucleotide-binding</keyword>
<dbReference type="InterPro" id="IPR016185">
    <property type="entry name" value="PreATP-grasp_dom_sf"/>
</dbReference>
<dbReference type="SMART" id="SM01096">
    <property type="entry name" value="CPSase_L_D3"/>
    <property type="match status" value="1"/>
</dbReference>
<feature type="binding site" evidence="19">
    <location>
        <position position="210"/>
    </location>
    <ligand>
        <name>ATP</name>
        <dbReference type="ChEBI" id="CHEBI:30616"/>
        <label>1</label>
    </ligand>
</feature>
<dbReference type="InterPro" id="IPR011607">
    <property type="entry name" value="MGS-like_dom"/>
</dbReference>
<dbReference type="Pfam" id="PF25596">
    <property type="entry name" value="CPSase_L_D1"/>
    <property type="match status" value="2"/>
</dbReference>
<dbReference type="SUPFAM" id="SSF52440">
    <property type="entry name" value="PreATP-grasp domain"/>
    <property type="match status" value="2"/>
</dbReference>
<feature type="binding site" evidence="19">
    <location>
        <position position="299"/>
    </location>
    <ligand>
        <name>Mg(2+)</name>
        <dbReference type="ChEBI" id="CHEBI:18420"/>
        <label>1</label>
    </ligand>
</feature>
<sequence>MPKRTDIKSILIIGAGPIIIGQACEFDYSGTQACKTLKAEGYRIILVNSNPATIMTDPDLADATYVEPITPEIVAKIIEKERPDALLPTMGGQTALNCALSLKKMGVLEKFNVEMIGATADAIDKAEDRERFREAMTKIGLSTPRSHHIKTLGQALDALEDIGLPAIIRPSFTMGGTGGGIAYNKGEFIDIVERGIDASPTSEVLIEESVLGWKEYEMEVVRDKKDNCIIVCSIENFDPMGVHTGDSITVAPALTLTDKEYQIMRDASLAVLREIGVETGGSNVQFAIDPETGRMIVIEMNPRVSRSSALASKATGFPIAKVAARLAVGYTLDEIENDITGGATPASFEPTIDYVVTKIPRFAFEKFPGSEPTLTTAMKSVGEAMAIGRTFQESLQKALRSLETGLDGLDEIEVDGMGLGDDRNAIKAAISTPTPDRILHVAQAMRLGFTDAEIHESCKIDPWFLEQMREIVETEEKVRKFGLPQTPGAFRQVKAMGFSDKRLAAVSGKTEAEVRALRRSLEVRPVYKRIDTCAAEFASPTAYMYSTYAMPFAGKVADEANPSDRKKVVILGGGPNRIGQGIEFDYCCCHACYALRDVGYETIMVNCNPETVSTDYDTSDRLYFEPLTVEDVLEILETEKQNGTLHGVIVQFGGQTPLKLANALEEAGIPILGTSPDMIDLAEDRDRFKRLLDKLSLKQPKNGIAYSVEQSRMIAGELGLPFVVRPSYVLGGRAMAIIRDEVMFEDYLLGTLPSLIPSEVKAKYPNDKTGQINTVLGKNPLLFDRYLSDAIEVDVDCLSDGRDAFIAGIMEHIEEAGIHSGDSACSLPPRSLSPAIIAELERQTKAMALALDVGGLMNVQYAIKDGEIYVLEVNPRASRTVPFVAKVIGQPIAKIAARIMAGETLGSFGLKPAVLGHVGVKEAVFPFARFPGVDVLLGPEMRSTGEVIGLDRSFDVAFAKSQLGAGSKVPVKGTVFVSVRDDDKPRIVPAVRILADLGFRILATGGTLRLLQEQGIDAARINKVLEGRPHVVDAIKNGEIQLIFNTTEGPQALADSRSLRRSALLHKVPYYTTLAGAIAAAEGIKAYSSGDLEVRSLQSYFERAA</sequence>
<feature type="binding site" evidence="19">
    <location>
        <position position="129"/>
    </location>
    <ligand>
        <name>ATP</name>
        <dbReference type="ChEBI" id="CHEBI:30616"/>
        <label>1</label>
    </ligand>
</feature>
<dbReference type="GO" id="GO:0004087">
    <property type="term" value="F:carbamoyl-phosphate synthase (ammonia) activity"/>
    <property type="evidence" value="ECO:0007669"/>
    <property type="project" value="UniProtKB-EC"/>
</dbReference>
<dbReference type="GO" id="GO:0004088">
    <property type="term" value="F:carbamoyl-phosphate synthase (glutamine-hydrolyzing) activity"/>
    <property type="evidence" value="ECO:0007669"/>
    <property type="project" value="UniProtKB-UniRule"/>
</dbReference>
<evidence type="ECO:0000256" key="5">
    <source>
        <dbReference type="ARBA" id="ARBA00022571"/>
    </source>
</evidence>
<dbReference type="EC" id="6.3.5.5" evidence="19"/>
<dbReference type="GO" id="GO:0005737">
    <property type="term" value="C:cytoplasm"/>
    <property type="evidence" value="ECO:0007669"/>
    <property type="project" value="TreeGrafter"/>
</dbReference>
<dbReference type="GO" id="GO:0006541">
    <property type="term" value="P:glutamine metabolic process"/>
    <property type="evidence" value="ECO:0007669"/>
    <property type="project" value="TreeGrafter"/>
</dbReference>
<feature type="binding site" evidence="19">
    <location>
        <position position="285"/>
    </location>
    <ligand>
        <name>Mn(2+)</name>
        <dbReference type="ChEBI" id="CHEBI:29035"/>
        <label>1</label>
    </ligand>
</feature>
<dbReference type="PRINTS" id="PR00098">
    <property type="entry name" value="CPSASE"/>
</dbReference>
<dbReference type="HAMAP" id="MF_01210_A">
    <property type="entry name" value="CPSase_L_chain_A"/>
    <property type="match status" value="1"/>
</dbReference>
<dbReference type="Gene3D" id="1.10.1030.10">
    <property type="entry name" value="Carbamoyl-phosphate synthetase, large subunit oligomerisation domain"/>
    <property type="match status" value="1"/>
</dbReference>
<comment type="similarity">
    <text evidence="4 19">Belongs to the CarB family.</text>
</comment>
<evidence type="ECO:0000256" key="8">
    <source>
        <dbReference type="ARBA" id="ARBA00022723"/>
    </source>
</evidence>
<comment type="cofactor">
    <cofactor evidence="19">
        <name>Mg(2+)</name>
        <dbReference type="ChEBI" id="CHEBI:18420"/>
    </cofactor>
    <cofactor evidence="19">
        <name>Mn(2+)</name>
        <dbReference type="ChEBI" id="CHEBI:29035"/>
    </cofactor>
    <text evidence="19">Binds 4 Mg(2+) or Mn(2+) ions per subunit.</text>
</comment>
<dbReference type="InterPro" id="IPR036897">
    <property type="entry name" value="CarbamoylP_synth_lsu_oligo_sf"/>
</dbReference>